<dbReference type="RefSeq" id="WP_106170827.1">
    <property type="nucleotide sequence ID" value="NZ_RSCK01000013.1"/>
</dbReference>
<gene>
    <name evidence="6" type="ORF">DSM107010_21360</name>
</gene>
<dbReference type="Pfam" id="PF04970">
    <property type="entry name" value="LRAT"/>
    <property type="match status" value="1"/>
</dbReference>
<evidence type="ECO:0000256" key="2">
    <source>
        <dbReference type="ARBA" id="ARBA00022801"/>
    </source>
</evidence>
<protein>
    <recommendedName>
        <fullName evidence="5">LRAT domain-containing protein</fullName>
    </recommendedName>
</protein>
<evidence type="ECO:0000256" key="4">
    <source>
        <dbReference type="SAM" id="Coils"/>
    </source>
</evidence>
<evidence type="ECO:0000313" key="6">
    <source>
        <dbReference type="EMBL" id="RUT12544.1"/>
    </source>
</evidence>
<dbReference type="InterPro" id="IPR051496">
    <property type="entry name" value="H-rev107_PLA/AT"/>
</dbReference>
<feature type="coiled-coil region" evidence="4">
    <location>
        <begin position="199"/>
        <end position="226"/>
    </location>
</feature>
<reference evidence="6 7" key="1">
    <citation type="journal article" date="2019" name="Genome Biol. Evol.">
        <title>Day and night: Metabolic profiles and evolutionary relationships of six axenic non-marine cyanobacteria.</title>
        <authorList>
            <person name="Will S.E."/>
            <person name="Henke P."/>
            <person name="Boedeker C."/>
            <person name="Huang S."/>
            <person name="Brinkmann H."/>
            <person name="Rohde M."/>
            <person name="Jarek M."/>
            <person name="Friedl T."/>
            <person name="Seufert S."/>
            <person name="Schumacher M."/>
            <person name="Overmann J."/>
            <person name="Neumann-Schaal M."/>
            <person name="Petersen J."/>
        </authorList>
    </citation>
    <scope>NUCLEOTIDE SEQUENCE [LARGE SCALE GENOMIC DNA]</scope>
    <source>
        <strain evidence="6 7">SAG 39.79</strain>
    </source>
</reference>
<evidence type="ECO:0000256" key="3">
    <source>
        <dbReference type="ARBA" id="ARBA00023098"/>
    </source>
</evidence>
<dbReference type="Proteomes" id="UP000282574">
    <property type="component" value="Unassembled WGS sequence"/>
</dbReference>
<dbReference type="Gene3D" id="3.90.1720.10">
    <property type="entry name" value="endopeptidase domain like (from Nostoc punctiforme)"/>
    <property type="match status" value="1"/>
</dbReference>
<evidence type="ECO:0000259" key="5">
    <source>
        <dbReference type="PROSITE" id="PS51934"/>
    </source>
</evidence>
<dbReference type="GO" id="GO:0005737">
    <property type="term" value="C:cytoplasm"/>
    <property type="evidence" value="ECO:0007669"/>
    <property type="project" value="TreeGrafter"/>
</dbReference>
<sequence length="487" mass="55352">MAKGDHIYINCGNYTHHGIDCGDGTAIHYIGESMQGVISRTSMDAFTSGKQLFTRQYEICDLPEIIIQRAESRLGEDRYNLLFNNCEHFSSWCKTGKHESEQVNSAVAIAVDILKFGASFMNNQTMNTVNATFVIPEEIAFGVNDGTLERVGGIIRDTQTKQVVAWLRESSSHVSQVPALLNIGSTASVLNLGVSVMGFALVMQRLQELEQRLQKAQEVLNKVNRKIDLGYYANFRAALDLAINAFTMNKPENRRNSALQAINRFLEAQHIYTKYIDLELEQKSQIVDEYIMTLSLAYIAEIRCYLELEEHDTALRRFQEGSLVLRSLIQKYVELLLTSNPAAYLQPEFRGKIDLQRLTKIYQWIDPVLNENAVFEMQRENLIKLAQEPNKWIDSLPSAILDRVEVPWGIFGPNPEDLKKEATKRLPQTMEVIESMIETYNRLESYQSEVKAIAQLGISFQDWLKLAPAEAKPEKAELMYIIPSAPL</sequence>
<feature type="domain" description="LRAT" evidence="5">
    <location>
        <begin position="6"/>
        <end position="102"/>
    </location>
</feature>
<proteinExistence type="predicted"/>
<dbReference type="GO" id="GO:0008970">
    <property type="term" value="F:phospholipase A1 activity"/>
    <property type="evidence" value="ECO:0007669"/>
    <property type="project" value="TreeGrafter"/>
</dbReference>
<dbReference type="PROSITE" id="PS51934">
    <property type="entry name" value="LRAT"/>
    <property type="match status" value="1"/>
</dbReference>
<dbReference type="GO" id="GO:0070292">
    <property type="term" value="P:N-acylphosphatidylethanolamine metabolic process"/>
    <property type="evidence" value="ECO:0007669"/>
    <property type="project" value="TreeGrafter"/>
</dbReference>
<keyword evidence="3" id="KW-0443">Lipid metabolism</keyword>
<dbReference type="InterPro" id="IPR007053">
    <property type="entry name" value="LRAT_dom"/>
</dbReference>
<organism evidence="6 7">
    <name type="scientific">Chroococcidiopsis cubana SAG 39.79</name>
    <dbReference type="NCBI Taxonomy" id="388085"/>
    <lineage>
        <taxon>Bacteria</taxon>
        <taxon>Bacillati</taxon>
        <taxon>Cyanobacteriota</taxon>
        <taxon>Cyanophyceae</taxon>
        <taxon>Chroococcidiopsidales</taxon>
        <taxon>Chroococcidiopsidaceae</taxon>
        <taxon>Chroococcidiopsis</taxon>
    </lineage>
</organism>
<evidence type="ECO:0000313" key="7">
    <source>
        <dbReference type="Proteomes" id="UP000282574"/>
    </source>
</evidence>
<keyword evidence="4" id="KW-0175">Coiled coil</keyword>
<dbReference type="PANTHER" id="PTHR13943">
    <property type="entry name" value="HRAS-LIKE SUPPRESSOR - RELATED"/>
    <property type="match status" value="1"/>
</dbReference>
<dbReference type="AlphaFoldDB" id="A0AB37UMB1"/>
<dbReference type="PANTHER" id="PTHR13943:SF77">
    <property type="entry name" value="LRAT DOMAIN-CONTAINING PROTEIN"/>
    <property type="match status" value="1"/>
</dbReference>
<dbReference type="GO" id="GO:0016410">
    <property type="term" value="F:N-acyltransferase activity"/>
    <property type="evidence" value="ECO:0007669"/>
    <property type="project" value="TreeGrafter"/>
</dbReference>
<dbReference type="GO" id="GO:0004623">
    <property type="term" value="F:phospholipase A2 activity"/>
    <property type="evidence" value="ECO:0007669"/>
    <property type="project" value="TreeGrafter"/>
</dbReference>
<name>A0AB37UMB1_9CYAN</name>
<keyword evidence="1" id="KW-0808">Transferase</keyword>
<accession>A0AB37UMB1</accession>
<evidence type="ECO:0000256" key="1">
    <source>
        <dbReference type="ARBA" id="ARBA00022679"/>
    </source>
</evidence>
<keyword evidence="2" id="KW-0378">Hydrolase</keyword>
<comment type="caution">
    <text evidence="6">The sequence shown here is derived from an EMBL/GenBank/DDBJ whole genome shotgun (WGS) entry which is preliminary data.</text>
</comment>
<dbReference type="EMBL" id="RSCK01000013">
    <property type="protein sequence ID" value="RUT12544.1"/>
    <property type="molecule type" value="Genomic_DNA"/>
</dbReference>
<keyword evidence="7" id="KW-1185">Reference proteome</keyword>